<comment type="caution">
    <text evidence="6">The sequence shown here is derived from an EMBL/GenBank/DDBJ whole genome shotgun (WGS) entry which is preliminary data.</text>
</comment>
<dbReference type="PANTHER" id="PTHR33204">
    <property type="entry name" value="TRANSCRIPTIONAL REGULATOR, MARR FAMILY"/>
    <property type="match status" value="1"/>
</dbReference>
<dbReference type="Pfam" id="PF01638">
    <property type="entry name" value="HxlR"/>
    <property type="match status" value="1"/>
</dbReference>
<dbReference type="Gene3D" id="1.10.10.10">
    <property type="entry name" value="Winged helix-like DNA-binding domain superfamily/Winged helix DNA-binding domain"/>
    <property type="match status" value="1"/>
</dbReference>
<feature type="domain" description="HTH hxlR-type" evidence="4">
    <location>
        <begin position="11"/>
        <end position="109"/>
    </location>
</feature>
<dbReference type="OrthoDB" id="9791143at2"/>
<dbReference type="InterPro" id="IPR001845">
    <property type="entry name" value="HTH_ArsR_DNA-bd_dom"/>
</dbReference>
<dbReference type="InterPro" id="IPR002577">
    <property type="entry name" value="HTH_HxlR"/>
</dbReference>
<organism evidence="6 7">
    <name type="scientific">Hungatella hathewayi</name>
    <dbReference type="NCBI Taxonomy" id="154046"/>
    <lineage>
        <taxon>Bacteria</taxon>
        <taxon>Bacillati</taxon>
        <taxon>Bacillota</taxon>
        <taxon>Clostridia</taxon>
        <taxon>Lachnospirales</taxon>
        <taxon>Lachnospiraceae</taxon>
        <taxon>Hungatella</taxon>
    </lineage>
</organism>
<accession>A0A174V0D8</accession>
<dbReference type="GO" id="GO:0003700">
    <property type="term" value="F:DNA-binding transcription factor activity"/>
    <property type="evidence" value="ECO:0007669"/>
    <property type="project" value="InterPro"/>
</dbReference>
<reference evidence="5 8" key="2">
    <citation type="submission" date="2019-09" db="EMBL/GenBank/DDBJ databases">
        <title>Draft genome sequencing of Hungatella hathewayi 123Y-2.</title>
        <authorList>
            <person name="Lv Q."/>
            <person name="Li S."/>
        </authorList>
    </citation>
    <scope>NUCLEOTIDE SEQUENCE [LARGE SCALE GENOMIC DNA]</scope>
    <source>
        <strain evidence="5 8">123Y-2</strain>
    </source>
</reference>
<dbReference type="Proteomes" id="UP000434223">
    <property type="component" value="Unassembled WGS sequence"/>
</dbReference>
<sequence length="109" mass="12577">MAKTMEVPEHCPMDVGLNILSGKWTLRILWHLSKGPVRFNELQRLLGTITTKTLSQQLRQLEEQQIILRTVYPETPPKVEYSLTEVGKTIQPILKELCEWGTNYQKAIS</sequence>
<keyword evidence="1" id="KW-0805">Transcription regulation</keyword>
<evidence type="ECO:0000313" key="5">
    <source>
        <dbReference type="EMBL" id="MUB62678.1"/>
    </source>
</evidence>
<dbReference type="EMBL" id="WNME01000003">
    <property type="protein sequence ID" value="MUB62678.1"/>
    <property type="molecule type" value="Genomic_DNA"/>
</dbReference>
<dbReference type="EMBL" id="QSON01000003">
    <property type="protein sequence ID" value="RGJ06062.1"/>
    <property type="molecule type" value="Genomic_DNA"/>
</dbReference>
<proteinExistence type="predicted"/>
<evidence type="ECO:0000256" key="3">
    <source>
        <dbReference type="ARBA" id="ARBA00023163"/>
    </source>
</evidence>
<dbReference type="PROSITE" id="PS51118">
    <property type="entry name" value="HTH_HXLR"/>
    <property type="match status" value="1"/>
</dbReference>
<keyword evidence="3" id="KW-0804">Transcription</keyword>
<protein>
    <submittedName>
        <fullName evidence="6">Transcriptional regulator</fullName>
    </submittedName>
</protein>
<dbReference type="RefSeq" id="WP_055650826.1">
    <property type="nucleotide sequence ID" value="NZ_CABJBJ010000011.1"/>
</dbReference>
<dbReference type="AlphaFoldDB" id="A0A174V0D8"/>
<gene>
    <name evidence="6" type="ORF">DXD79_08655</name>
    <name evidence="5" type="ORF">GNE07_06325</name>
</gene>
<dbReference type="GO" id="GO:0003677">
    <property type="term" value="F:DNA binding"/>
    <property type="evidence" value="ECO:0007669"/>
    <property type="project" value="UniProtKB-KW"/>
</dbReference>
<evidence type="ECO:0000313" key="8">
    <source>
        <dbReference type="Proteomes" id="UP000434223"/>
    </source>
</evidence>
<dbReference type="SUPFAM" id="SSF46785">
    <property type="entry name" value="Winged helix' DNA-binding domain"/>
    <property type="match status" value="1"/>
</dbReference>
<reference evidence="6 7" key="1">
    <citation type="submission" date="2018-08" db="EMBL/GenBank/DDBJ databases">
        <title>A genome reference for cultivated species of the human gut microbiota.</title>
        <authorList>
            <person name="Zou Y."/>
            <person name="Xue W."/>
            <person name="Luo G."/>
        </authorList>
    </citation>
    <scope>NUCLEOTIDE SEQUENCE [LARGE SCALE GENOMIC DNA]</scope>
    <source>
        <strain evidence="6 7">TM09-12</strain>
    </source>
</reference>
<keyword evidence="2" id="KW-0238">DNA-binding</keyword>
<dbReference type="SMART" id="SM00418">
    <property type="entry name" value="HTH_ARSR"/>
    <property type="match status" value="1"/>
</dbReference>
<evidence type="ECO:0000256" key="1">
    <source>
        <dbReference type="ARBA" id="ARBA00023015"/>
    </source>
</evidence>
<evidence type="ECO:0000313" key="6">
    <source>
        <dbReference type="EMBL" id="RGJ06062.1"/>
    </source>
</evidence>
<evidence type="ECO:0000259" key="4">
    <source>
        <dbReference type="PROSITE" id="PS51118"/>
    </source>
</evidence>
<dbReference type="Proteomes" id="UP000263014">
    <property type="component" value="Unassembled WGS sequence"/>
</dbReference>
<dbReference type="GeneID" id="93150312"/>
<dbReference type="InterPro" id="IPR036390">
    <property type="entry name" value="WH_DNA-bd_sf"/>
</dbReference>
<dbReference type="InterPro" id="IPR036388">
    <property type="entry name" value="WH-like_DNA-bd_sf"/>
</dbReference>
<evidence type="ECO:0000256" key="2">
    <source>
        <dbReference type="ARBA" id="ARBA00023125"/>
    </source>
</evidence>
<name>A0A174V0D8_9FIRM</name>
<dbReference type="PANTHER" id="PTHR33204:SF29">
    <property type="entry name" value="TRANSCRIPTIONAL REGULATOR"/>
    <property type="match status" value="1"/>
</dbReference>
<evidence type="ECO:0000313" key="7">
    <source>
        <dbReference type="Proteomes" id="UP000263014"/>
    </source>
</evidence>